<keyword evidence="1" id="KW-0175">Coiled coil</keyword>
<proteinExistence type="predicted"/>
<reference evidence="2" key="1">
    <citation type="submission" date="2025-08" db="UniProtKB">
        <authorList>
            <consortium name="RefSeq"/>
        </authorList>
    </citation>
    <scope>IDENTIFICATION</scope>
</reference>
<dbReference type="Gene3D" id="1.10.287.1490">
    <property type="match status" value="1"/>
</dbReference>
<dbReference type="RefSeq" id="XP_016451656.1">
    <property type="nucleotide sequence ID" value="XM_016596170.1"/>
</dbReference>
<accession>A0A1S3YHC0</accession>
<evidence type="ECO:0000256" key="1">
    <source>
        <dbReference type="SAM" id="Coils"/>
    </source>
</evidence>
<dbReference type="PaxDb" id="4097-A0A1S3YHC0"/>
<evidence type="ECO:0000313" key="2">
    <source>
        <dbReference type="RefSeq" id="XP_016451656.1"/>
    </source>
</evidence>
<dbReference type="KEGG" id="nta:107776296"/>
<protein>
    <submittedName>
        <fullName evidence="2">Keratin, type II cuticular Hb3-like</fullName>
    </submittedName>
</protein>
<name>A0A1S3YHC0_TOBAC</name>
<feature type="coiled-coil region" evidence="1">
    <location>
        <begin position="50"/>
        <end position="87"/>
    </location>
</feature>
<sequence>MAEKYQWYRNRCREIREQLRAGASTQSARDELEKTDEDLIRSICRVNALSAEWAEKVAKLEKKVAELEKAEDARVSAVARAASLEDTIRVLRSEQESERAMTTIREARLEKRTVEIDQEASNLGDRVATLEAKKTQLLAQVESVSTTVPRRLYDLWASLARKCVGYVIIAKVAQASLSRNCENFDPKCDPPACGQSSQIRHVDRNSQLANASPFFANANIA</sequence>
<dbReference type="AlphaFoldDB" id="A0A1S3YHC0"/>
<organism evidence="2">
    <name type="scientific">Nicotiana tabacum</name>
    <name type="common">Common tobacco</name>
    <dbReference type="NCBI Taxonomy" id="4097"/>
    <lineage>
        <taxon>Eukaryota</taxon>
        <taxon>Viridiplantae</taxon>
        <taxon>Streptophyta</taxon>
        <taxon>Embryophyta</taxon>
        <taxon>Tracheophyta</taxon>
        <taxon>Spermatophyta</taxon>
        <taxon>Magnoliopsida</taxon>
        <taxon>eudicotyledons</taxon>
        <taxon>Gunneridae</taxon>
        <taxon>Pentapetalae</taxon>
        <taxon>asterids</taxon>
        <taxon>lamiids</taxon>
        <taxon>Solanales</taxon>
        <taxon>Solanaceae</taxon>
        <taxon>Nicotianoideae</taxon>
        <taxon>Nicotianeae</taxon>
        <taxon>Nicotiana</taxon>
    </lineage>
</organism>
<gene>
    <name evidence="2" type="primary">LOC107776296</name>
</gene>